<feature type="region of interest" description="Disordered" evidence="2">
    <location>
        <begin position="1026"/>
        <end position="1045"/>
    </location>
</feature>
<dbReference type="OrthoDB" id="2548929at2759"/>
<keyword evidence="1" id="KW-0175">Coiled coil</keyword>
<feature type="region of interest" description="Disordered" evidence="2">
    <location>
        <begin position="630"/>
        <end position="661"/>
    </location>
</feature>
<evidence type="ECO:0000313" key="4">
    <source>
        <dbReference type="EMBL" id="RXW14308.1"/>
    </source>
</evidence>
<evidence type="ECO:0000256" key="2">
    <source>
        <dbReference type="SAM" id="MobiDB-lite"/>
    </source>
</evidence>
<dbReference type="STRING" id="2316362.A0A4V1Q295"/>
<feature type="transmembrane region" description="Helical" evidence="3">
    <location>
        <begin position="416"/>
        <end position="436"/>
    </location>
</feature>
<evidence type="ECO:0000313" key="5">
    <source>
        <dbReference type="Proteomes" id="UP000290288"/>
    </source>
</evidence>
<keyword evidence="3" id="KW-1133">Transmembrane helix</keyword>
<feature type="coiled-coil region" evidence="1">
    <location>
        <begin position="839"/>
        <end position="894"/>
    </location>
</feature>
<feature type="compositionally biased region" description="Polar residues" evidence="2">
    <location>
        <begin position="255"/>
        <end position="264"/>
    </location>
</feature>
<feature type="compositionally biased region" description="Polar residues" evidence="2">
    <location>
        <begin position="211"/>
        <end position="227"/>
    </location>
</feature>
<feature type="region of interest" description="Disordered" evidence="2">
    <location>
        <begin position="135"/>
        <end position="315"/>
    </location>
</feature>
<keyword evidence="3" id="KW-0812">Transmembrane</keyword>
<dbReference type="PANTHER" id="PTHR23159:SF31">
    <property type="entry name" value="CENTROSOME-ASSOCIATED PROTEIN CEP250 ISOFORM X1"/>
    <property type="match status" value="1"/>
</dbReference>
<keyword evidence="3" id="KW-0472">Membrane</keyword>
<keyword evidence="5" id="KW-1185">Reference proteome</keyword>
<sequence>MADTLKPWIAPYLIDIAETHGADLSAIPVSSKSQKGQIIRLLTDPSKAGSLWGMLSDGELSLPIKLAKDAIDEDRQNILKQRKQQASNSVRAAKDTVSTPPPVIEQKKPTLIARSRARIPTELFLSFVDKLEDESQMEEVEKGDVPSSSLPMPGPTPGQEPTLDEDKMEIDLQRPVSYEQPYPPESRKVPKPPSPKSFPKDGAGIVLVPNSDVSMAGSSQPSQSMASQEMMPLRRALSARDLNVAPGEKTRGSKRTSAQLSQEVNYDGDEESAEKPVRAGKKNRLGRTDSCRSVNKEEGPAKHRPGTGSGNHDAEAWRVPAFLKRKREHRELFGDPSSPPVWASTASSSSSTGKLSPQISPPSSLAAHKAPSATAGSSSRDLIFTFMSISFGCLSLMSLGNPFAELLSLVLGKSDLQSFFCLVVFFIVSLVLGKFFSLFRPFCMLMLSVISAYLTNPTENSFRTYLTEQSFRHHLTRLDDNLDSEQAIYDGLSSRSFHSASFSRSVKASTADRNGPFHFANRASISLRTPKHIFHSFAIFTIAAMAPVHKGSQPSDEQDGWSISDSWYIGAFGKWWRGGVWETWYQDVITRSKDEESWSSGILSMKNLDMLSDFHAGSYVPKTLPFHSLKQSPPKLRNRDHLMHKSSRNNSPPPLAKSASLPLHTKRLPMLPVERCDYLSPAASCAPTSSITPAGSSVMPTRSTVFDQSPLIAEVLRQISASTAAVQDMRAQYSDYQKTANQSHETLNLELESCRERKRQEDASRSEMKTKTKQLDDQKRTAEGFKREAEKKLKAAQTTRDSTLGRIESLDKEMNTLRTRTQHDHDFLARKSADMPEVELELSQALEQKKKEIKTTEELLLSLNRRSRELEEKLSSERERLESLRQKAELRKQEYSPINHITASDDLSVQYPYTVHDQPPVYNMDSPSSPVHPDGVHGSMHQYGMSLPLAKSSSQYDAGGYPYSDIDLASATRRTQAYTSIGTASDHHVDLSRSIPLDNDPTLNPSWSNNSLYSLSSGDSTSTTASLFNSMNDTQRDSDLRPSRAYDNFHDYPLDGGLNGQYPWTSQQDVNLMDEMGYLREEYKTQKSATTASGRQKKGLNPDAKVFSLPRKLSPPGILHLPSNPFTYDALNPNGLVNPKLPSATSTSNSLLRAFAPSRAEREVLQRALGGSTNSSFERLPSLSEVGSIPSSPSHVHAETFNLSLSQTTKESAAAPKTFNLPSWLTVLPNIKKSRFKPWDDEEPVSTISSVEEAAVAKS</sequence>
<proteinExistence type="predicted"/>
<feature type="region of interest" description="Disordered" evidence="2">
    <location>
        <begin position="331"/>
        <end position="376"/>
    </location>
</feature>
<feature type="region of interest" description="Disordered" evidence="2">
    <location>
        <begin position="753"/>
        <end position="800"/>
    </location>
</feature>
<feature type="region of interest" description="Disordered" evidence="2">
    <location>
        <begin position="1236"/>
        <end position="1259"/>
    </location>
</feature>
<organism evidence="4 5">
    <name type="scientific">Candolleomyces aberdarensis</name>
    <dbReference type="NCBI Taxonomy" id="2316362"/>
    <lineage>
        <taxon>Eukaryota</taxon>
        <taxon>Fungi</taxon>
        <taxon>Dikarya</taxon>
        <taxon>Basidiomycota</taxon>
        <taxon>Agaricomycotina</taxon>
        <taxon>Agaricomycetes</taxon>
        <taxon>Agaricomycetidae</taxon>
        <taxon>Agaricales</taxon>
        <taxon>Agaricineae</taxon>
        <taxon>Psathyrellaceae</taxon>
        <taxon>Candolleomyces</taxon>
    </lineage>
</organism>
<reference evidence="4 5" key="1">
    <citation type="submission" date="2019-01" db="EMBL/GenBank/DDBJ databases">
        <title>Draft genome sequence of Psathyrella aberdarensis IHI B618.</title>
        <authorList>
            <person name="Buettner E."/>
            <person name="Kellner H."/>
        </authorList>
    </citation>
    <scope>NUCLEOTIDE SEQUENCE [LARGE SCALE GENOMIC DNA]</scope>
    <source>
        <strain evidence="4 5">IHI B618</strain>
    </source>
</reference>
<comment type="caution">
    <text evidence="4">The sequence shown here is derived from an EMBL/GenBank/DDBJ whole genome shotgun (WGS) entry which is preliminary data.</text>
</comment>
<dbReference type="CDD" id="cd22249">
    <property type="entry name" value="UDM1_RNF168_RNF169-like"/>
    <property type="match status" value="1"/>
</dbReference>
<dbReference type="AlphaFoldDB" id="A0A4V1Q295"/>
<gene>
    <name evidence="4" type="ORF">EST38_g11551</name>
</gene>
<feature type="region of interest" description="Disordered" evidence="2">
    <location>
        <begin position="81"/>
        <end position="103"/>
    </location>
</feature>
<feature type="compositionally biased region" description="Basic and acidic residues" evidence="2">
    <location>
        <begin position="286"/>
        <end position="301"/>
    </location>
</feature>
<name>A0A4V1Q295_9AGAR</name>
<feature type="compositionally biased region" description="Basic and acidic residues" evidence="2">
    <location>
        <begin position="1034"/>
        <end position="1045"/>
    </location>
</feature>
<dbReference type="EMBL" id="SDEE01000724">
    <property type="protein sequence ID" value="RXW14308.1"/>
    <property type="molecule type" value="Genomic_DNA"/>
</dbReference>
<dbReference type="Proteomes" id="UP000290288">
    <property type="component" value="Unassembled WGS sequence"/>
</dbReference>
<accession>A0A4V1Q295</accession>
<protein>
    <submittedName>
        <fullName evidence="4">Uncharacterized protein</fullName>
    </submittedName>
</protein>
<dbReference type="PANTHER" id="PTHR23159">
    <property type="entry name" value="CENTROSOMAL PROTEIN 2"/>
    <property type="match status" value="1"/>
</dbReference>
<feature type="compositionally biased region" description="Low complexity" evidence="2">
    <location>
        <begin position="340"/>
        <end position="357"/>
    </location>
</feature>
<feature type="transmembrane region" description="Helical" evidence="3">
    <location>
        <begin position="382"/>
        <end position="404"/>
    </location>
</feature>
<evidence type="ECO:0000256" key="1">
    <source>
        <dbReference type="SAM" id="Coils"/>
    </source>
</evidence>
<feature type="compositionally biased region" description="Basic and acidic residues" evidence="2">
    <location>
        <begin position="753"/>
        <end position="793"/>
    </location>
</feature>
<evidence type="ECO:0000256" key="3">
    <source>
        <dbReference type="SAM" id="Phobius"/>
    </source>
</evidence>